<keyword evidence="2" id="KW-1185">Reference proteome</keyword>
<proteinExistence type="predicted"/>
<evidence type="ECO:0000313" key="2">
    <source>
        <dbReference type="Proteomes" id="UP000292459"/>
    </source>
</evidence>
<dbReference type="Proteomes" id="UP000292459">
    <property type="component" value="Unassembled WGS sequence"/>
</dbReference>
<dbReference type="AlphaFoldDB" id="A0A4V2E2P6"/>
<protein>
    <submittedName>
        <fullName evidence="1">Uncharacterized protein</fullName>
    </submittedName>
</protein>
<gene>
    <name evidence="1" type="ORF">DYY88_11085</name>
</gene>
<accession>A0A4V2E2P6</accession>
<dbReference type="RefSeq" id="WP_130199402.1">
    <property type="nucleotide sequence ID" value="NZ_QVFV01000002.1"/>
</dbReference>
<sequence>MQAWRRTLMSNCRHLLVGCLASRGRFIKLGSITAIALATVVSTPLVAQAYTARVTLFLTRDQGESYDTFLRRCEAIARAGIQRSFDADPLTSEVVLTMVGENQGLALPVMEVAVTRSQWEWRPDAQYWARYYNNASTLLDL</sequence>
<organism evidence="1 2">
    <name type="scientific">Leptolyngbya iicbica LK</name>
    <dbReference type="NCBI Taxonomy" id="2294035"/>
    <lineage>
        <taxon>Bacteria</taxon>
        <taxon>Bacillati</taxon>
        <taxon>Cyanobacteriota</taxon>
        <taxon>Cyanophyceae</taxon>
        <taxon>Leptolyngbyales</taxon>
        <taxon>Leptolyngbyaceae</taxon>
        <taxon>Leptolyngbya group</taxon>
        <taxon>Leptolyngbya</taxon>
        <taxon>Leptolyngbya iicbica</taxon>
    </lineage>
</organism>
<evidence type="ECO:0000313" key="1">
    <source>
        <dbReference type="EMBL" id="RZM79286.1"/>
    </source>
</evidence>
<dbReference type="OrthoDB" id="422658at2"/>
<dbReference type="EMBL" id="QVFV01000002">
    <property type="protein sequence ID" value="RZM79286.1"/>
    <property type="molecule type" value="Genomic_DNA"/>
</dbReference>
<reference evidence="1 2" key="1">
    <citation type="submission" date="2018-11" db="EMBL/GenBank/DDBJ databases">
        <title>Whole genome sequencing of an environmental sample.</title>
        <authorList>
            <person name="Sarangi A.N."/>
            <person name="Singh D."/>
            <person name="Tripathy S."/>
        </authorList>
    </citation>
    <scope>NUCLEOTIDE SEQUENCE [LARGE SCALE GENOMIC DNA]</scope>
    <source>
        <strain evidence="1 2">Lakshadweep</strain>
    </source>
</reference>
<comment type="caution">
    <text evidence="1">The sequence shown here is derived from an EMBL/GenBank/DDBJ whole genome shotgun (WGS) entry which is preliminary data.</text>
</comment>
<name>A0A4V2E2P6_9CYAN</name>